<reference evidence="9" key="1">
    <citation type="journal article" date="2019" name="Mol. Biol. Evol.">
        <title>Blast fungal genomes show frequent chromosomal changes, gene gains and losses, and effector gene turnover.</title>
        <authorList>
            <person name="Gomez Luciano L.B."/>
            <person name="Jason Tsai I."/>
            <person name="Chuma I."/>
            <person name="Tosa Y."/>
            <person name="Chen Y.H."/>
            <person name="Li J.Y."/>
            <person name="Li M.Y."/>
            <person name="Jade Lu M.Y."/>
            <person name="Nakayashiki H."/>
            <person name="Li W.H."/>
        </authorList>
    </citation>
    <scope>NUCLEOTIDE SEQUENCE</scope>
    <source>
        <strain evidence="9">NI907</strain>
    </source>
</reference>
<evidence type="ECO:0000256" key="3">
    <source>
        <dbReference type="ARBA" id="ARBA00022801"/>
    </source>
</evidence>
<keyword evidence="3" id="KW-0378">Hydrolase</keyword>
<dbReference type="GO" id="GO:0005634">
    <property type="term" value="C:nucleus"/>
    <property type="evidence" value="ECO:0007669"/>
    <property type="project" value="TreeGrafter"/>
</dbReference>
<dbReference type="GeneID" id="41964573"/>
<keyword evidence="8" id="KW-1185">Reference proteome</keyword>
<dbReference type="PANTHER" id="PTHR12606:SF141">
    <property type="entry name" value="GH15225P-RELATED"/>
    <property type="match status" value="1"/>
</dbReference>
<keyword evidence="4" id="KW-0788">Thiol protease</keyword>
<evidence type="ECO:0000256" key="5">
    <source>
        <dbReference type="SAM" id="Coils"/>
    </source>
</evidence>
<name>A0A6P8ARD5_PYRGI</name>
<keyword evidence="2" id="KW-0645">Protease</keyword>
<gene>
    <name evidence="9" type="ORF">PgNI_09683</name>
</gene>
<evidence type="ECO:0000259" key="7">
    <source>
        <dbReference type="PROSITE" id="PS50600"/>
    </source>
</evidence>
<feature type="domain" description="Ubiquitin-like protease family profile" evidence="7">
    <location>
        <begin position="1155"/>
        <end position="1331"/>
    </location>
</feature>
<dbReference type="SUPFAM" id="SSF54001">
    <property type="entry name" value="Cysteine proteinases"/>
    <property type="match status" value="1"/>
</dbReference>
<evidence type="ECO:0000313" key="8">
    <source>
        <dbReference type="Proteomes" id="UP000515153"/>
    </source>
</evidence>
<accession>A0A6P8ARD5</accession>
<dbReference type="Pfam" id="PF02902">
    <property type="entry name" value="Peptidase_C48"/>
    <property type="match status" value="1"/>
</dbReference>
<organism evidence="8 9">
    <name type="scientific">Pyricularia grisea</name>
    <name type="common">Crabgrass-specific blast fungus</name>
    <name type="synonym">Magnaporthe grisea</name>
    <dbReference type="NCBI Taxonomy" id="148305"/>
    <lineage>
        <taxon>Eukaryota</taxon>
        <taxon>Fungi</taxon>
        <taxon>Dikarya</taxon>
        <taxon>Ascomycota</taxon>
        <taxon>Pezizomycotina</taxon>
        <taxon>Sordariomycetes</taxon>
        <taxon>Sordariomycetidae</taxon>
        <taxon>Magnaporthales</taxon>
        <taxon>Pyriculariaceae</taxon>
        <taxon>Pyricularia</taxon>
    </lineage>
</organism>
<dbReference type="InterPro" id="IPR038765">
    <property type="entry name" value="Papain-like_cys_pep_sf"/>
</dbReference>
<dbReference type="RefSeq" id="XP_030977460.1">
    <property type="nucleotide sequence ID" value="XM_031129665.1"/>
</dbReference>
<evidence type="ECO:0000256" key="4">
    <source>
        <dbReference type="ARBA" id="ARBA00022807"/>
    </source>
</evidence>
<dbReference type="InterPro" id="IPR003653">
    <property type="entry name" value="Peptidase_C48_C"/>
</dbReference>
<dbReference type="Proteomes" id="UP000515153">
    <property type="component" value="Unplaced"/>
</dbReference>
<dbReference type="GO" id="GO:0016926">
    <property type="term" value="P:protein desumoylation"/>
    <property type="evidence" value="ECO:0007669"/>
    <property type="project" value="TreeGrafter"/>
</dbReference>
<dbReference type="GO" id="GO:0016929">
    <property type="term" value="F:deSUMOylase activity"/>
    <property type="evidence" value="ECO:0007669"/>
    <property type="project" value="TreeGrafter"/>
</dbReference>
<feature type="compositionally biased region" description="Acidic residues" evidence="6">
    <location>
        <begin position="678"/>
        <end position="687"/>
    </location>
</feature>
<feature type="compositionally biased region" description="Acidic residues" evidence="6">
    <location>
        <begin position="603"/>
        <end position="614"/>
    </location>
</feature>
<comment type="similarity">
    <text evidence="1">Belongs to the peptidase C48 family.</text>
</comment>
<reference evidence="9" key="2">
    <citation type="submission" date="2019-10" db="EMBL/GenBank/DDBJ databases">
        <authorList>
            <consortium name="NCBI Genome Project"/>
        </authorList>
    </citation>
    <scope>NUCLEOTIDE SEQUENCE</scope>
    <source>
        <strain evidence="9">NI907</strain>
    </source>
</reference>
<protein>
    <recommendedName>
        <fullName evidence="7">Ubiquitin-like protease family profile domain-containing protein</fullName>
    </recommendedName>
</protein>
<dbReference type="PANTHER" id="PTHR12606">
    <property type="entry name" value="SENTRIN/SUMO-SPECIFIC PROTEASE"/>
    <property type="match status" value="1"/>
</dbReference>
<feature type="coiled-coil region" evidence="5">
    <location>
        <begin position="1072"/>
        <end position="1108"/>
    </location>
</feature>
<feature type="region of interest" description="Disordered" evidence="6">
    <location>
        <begin position="562"/>
        <end position="761"/>
    </location>
</feature>
<feature type="region of interest" description="Disordered" evidence="6">
    <location>
        <begin position="1002"/>
        <end position="1042"/>
    </location>
</feature>
<evidence type="ECO:0000256" key="2">
    <source>
        <dbReference type="ARBA" id="ARBA00022670"/>
    </source>
</evidence>
<reference evidence="9" key="3">
    <citation type="submission" date="2025-08" db="UniProtKB">
        <authorList>
            <consortium name="RefSeq"/>
        </authorList>
    </citation>
    <scope>IDENTIFICATION</scope>
    <source>
        <strain evidence="9">NI907</strain>
    </source>
</reference>
<keyword evidence="5" id="KW-0175">Coiled coil</keyword>
<sequence length="1370" mass="153215">MPPENRRKRRVSCLAADSRVVQTAPEASNSSSIPANTIAFATAAMPRVAPVAPPVAEMAPTANQAGHAPIPVEPVEPQQPRRGIISWISGFITPVYSFIRRRNSSEPETVTATPEDEPRVKRRKLENATFSVAWATIPSTRIGLENLEKVLAYIKHIKRHADGPYVTIAHYNFPGPIEAFSSQKTYDKAFQLHVTMYDRLESYDAADAVLPEIFKPSTELLKPRDIIYGDFPDTNHVLSADVHDWMIHKYKVNNWTNFNSAKAEFRAVLDQAIKSLQFLYCEKSFENVKAFVGHPLESYDIDKEERDKHGVAADVFDFLGQKMEKSRILRELVKAPADTMFSVAADCRSLQETKPVPSHVVFEAATVAPHSFGRPEDQPKSWTIHMPADRMASFDENPTVALRDKYLRDHRRTFAPSPLVPLSQLPQQRHLCRQSQLPFNNVNRGPNLVLPLPTTRGRLNINRPLNLNQPYSLHRPIYNFPRRPLTLPEHLAAVTNPPPHVNPLRRLEIARPYGGRRGGIIKRVGPPSYGLKSGHRVQFQAHYEEIDFFTGQPITAAVRRTIRTNARKPATPRPVTKRPKTPKPADVTAATDFNWRGHFAVPDDTDSESDDDSEVVQTPTRARPAVKSSCQPVQVAQEEEEQPASNLTGRYPSSAPPVQAVQEEPPAFNWAGHFAVPDDSDSEDESAEPVQVEIEQPKPNQVEKPELTQFNTSKPIEAEESEPIQVATPQLVEVQEPEPTEVDEPAIKRHHQTSSPVTSRTNVVGDPLVRYAEEVVAQSQVTLPPVMTNHSFIMDPAGSSPSSQRSQHAAAVSTRNASASSPLRSITDTEEAKKPSVSADTSIRPVVTELTTPKPAKAKSRFIQSLGRGHTSRHITAAPRPIKRRGAAIRALLNAKADPPMPGSFPEIEMEVDENETTESPQRPPFRQPTISTDSRTSSTTYKALDREEISKDERSSQSPRSDYKALTAEERRQDLLDFFEQDHTKEIDPNGFLLESELWSSATSKPTRKSRLPSSQSDSSDSSSSPESTYKSVSPILQSSDSELQPSFGRLKISNFKDHQLALEAQIEDELEQHELREKRERLAREAEEERKRLEAAETERRRREEQAVLARTGGLRPPRAIMIGGISNEWYHRIMDSMKARDNQILGKSGEGNDINAHSFKTVVNPTAWLNDEIINGSLSHLARFINDKAGIKDVRAQTPKCVFVNSHFYSNVKSSKGLSNMDRWMRRVGVRPDNFLNVETFVIPVNLDANHWTLAVIRPSKGEVAHVDSLGSSGSGKRHVANLILTWVRTFLGHRYDEGYWKTRNFVSPEQTNGHDCGVHTITSGMCIALGIDPASYKPEDMPLQRLRLAGVLMNNGFHGVFDLSKL</sequence>
<evidence type="ECO:0000256" key="1">
    <source>
        <dbReference type="ARBA" id="ARBA00005234"/>
    </source>
</evidence>
<feature type="compositionally biased region" description="Acidic residues" evidence="6">
    <location>
        <begin position="908"/>
        <end position="917"/>
    </location>
</feature>
<dbReference type="PROSITE" id="PS50600">
    <property type="entry name" value="ULP_PROTEASE"/>
    <property type="match status" value="1"/>
</dbReference>
<feature type="compositionally biased region" description="Low complexity" evidence="6">
    <location>
        <begin position="930"/>
        <end position="941"/>
    </location>
</feature>
<feature type="compositionally biased region" description="Polar residues" evidence="6">
    <location>
        <begin position="799"/>
        <end position="826"/>
    </location>
</feature>
<evidence type="ECO:0000256" key="6">
    <source>
        <dbReference type="SAM" id="MobiDB-lite"/>
    </source>
</evidence>
<feature type="compositionally biased region" description="Basic and acidic residues" evidence="6">
    <location>
        <begin position="944"/>
        <end position="969"/>
    </location>
</feature>
<evidence type="ECO:0000313" key="9">
    <source>
        <dbReference type="RefSeq" id="XP_030977460.1"/>
    </source>
</evidence>
<dbReference type="GO" id="GO:0006508">
    <property type="term" value="P:proteolysis"/>
    <property type="evidence" value="ECO:0007669"/>
    <property type="project" value="UniProtKB-KW"/>
</dbReference>
<feature type="compositionally biased region" description="Acidic residues" evidence="6">
    <location>
        <begin position="735"/>
        <end position="744"/>
    </location>
</feature>
<dbReference type="KEGG" id="pgri:PgNI_09683"/>
<feature type="compositionally biased region" description="Low complexity" evidence="6">
    <location>
        <begin position="1013"/>
        <end position="1036"/>
    </location>
</feature>
<feature type="region of interest" description="Disordered" evidence="6">
    <location>
        <begin position="792"/>
        <end position="969"/>
    </location>
</feature>
<proteinExistence type="inferred from homology"/>
<dbReference type="Gene3D" id="3.40.395.10">
    <property type="entry name" value="Adenoviral Proteinase, Chain A"/>
    <property type="match status" value="1"/>
</dbReference>